<dbReference type="RefSeq" id="WP_058919917.1">
    <property type="nucleotide sequence ID" value="NZ_JBHSQC010000015.1"/>
</dbReference>
<feature type="transmembrane region" description="Helical" evidence="1">
    <location>
        <begin position="30"/>
        <end position="47"/>
    </location>
</feature>
<name>A0ABW4NN85_9LACT</name>
<evidence type="ECO:0000313" key="2">
    <source>
        <dbReference type="EMBL" id="MFD1799894.1"/>
    </source>
</evidence>
<proteinExistence type="predicted"/>
<protein>
    <submittedName>
        <fullName evidence="2">Phage holin family protein</fullName>
    </submittedName>
</protein>
<reference evidence="3" key="1">
    <citation type="journal article" date="2019" name="Int. J. Syst. Evol. Microbiol.">
        <title>The Global Catalogue of Microorganisms (GCM) 10K type strain sequencing project: providing services to taxonomists for standard genome sequencing and annotation.</title>
        <authorList>
            <consortium name="The Broad Institute Genomics Platform"/>
            <consortium name="The Broad Institute Genome Sequencing Center for Infectious Disease"/>
            <person name="Wu L."/>
            <person name="Ma J."/>
        </authorList>
    </citation>
    <scope>NUCLEOTIDE SEQUENCE [LARGE SCALE GENOMIC DNA]</scope>
    <source>
        <strain evidence="3">KCTC 42143</strain>
    </source>
</reference>
<sequence length="118" mass="12786">MKLWQGVIVNALLFLALSGFFQNSFYVENIWIALGASLVLALLNMAVKPILVLLSLPITILTLGLFSIIINAGMLSLTAAIVGSGFQFRTFGTAIWVAILMSLANTLISSRITSDNRR</sequence>
<dbReference type="PANTHER" id="PTHR37309">
    <property type="entry name" value="SLR0284 PROTEIN"/>
    <property type="match status" value="1"/>
</dbReference>
<dbReference type="Pfam" id="PF04020">
    <property type="entry name" value="Phage_holin_4_2"/>
    <property type="match status" value="1"/>
</dbReference>
<dbReference type="Proteomes" id="UP001597285">
    <property type="component" value="Unassembled WGS sequence"/>
</dbReference>
<accession>A0ABW4NN85</accession>
<evidence type="ECO:0000256" key="1">
    <source>
        <dbReference type="SAM" id="Phobius"/>
    </source>
</evidence>
<feature type="transmembrane region" description="Helical" evidence="1">
    <location>
        <begin position="7"/>
        <end position="24"/>
    </location>
</feature>
<dbReference type="PANTHER" id="PTHR37309:SF1">
    <property type="entry name" value="SLR0284 PROTEIN"/>
    <property type="match status" value="1"/>
</dbReference>
<keyword evidence="3" id="KW-1185">Reference proteome</keyword>
<evidence type="ECO:0000313" key="3">
    <source>
        <dbReference type="Proteomes" id="UP001597285"/>
    </source>
</evidence>
<comment type="caution">
    <text evidence="2">The sequence shown here is derived from an EMBL/GenBank/DDBJ whole genome shotgun (WGS) entry which is preliminary data.</text>
</comment>
<keyword evidence="1" id="KW-0472">Membrane</keyword>
<feature type="transmembrane region" description="Helical" evidence="1">
    <location>
        <begin position="88"/>
        <end position="108"/>
    </location>
</feature>
<feature type="transmembrane region" description="Helical" evidence="1">
    <location>
        <begin position="59"/>
        <end position="82"/>
    </location>
</feature>
<keyword evidence="1" id="KW-1133">Transmembrane helix</keyword>
<dbReference type="InterPro" id="IPR007165">
    <property type="entry name" value="Phage_holin_4_2"/>
</dbReference>
<organism evidence="2 3">
    <name type="scientific">Carnobacterium antarcticum</name>
    <dbReference type="NCBI Taxonomy" id="2126436"/>
    <lineage>
        <taxon>Bacteria</taxon>
        <taxon>Bacillati</taxon>
        <taxon>Bacillota</taxon>
        <taxon>Bacilli</taxon>
        <taxon>Lactobacillales</taxon>
        <taxon>Carnobacteriaceae</taxon>
        <taxon>Carnobacterium</taxon>
    </lineage>
</organism>
<gene>
    <name evidence="2" type="ORF">ACFSBK_08535</name>
</gene>
<keyword evidence="1" id="KW-0812">Transmembrane</keyword>
<dbReference type="EMBL" id="JBHUFF010000014">
    <property type="protein sequence ID" value="MFD1799894.1"/>
    <property type="molecule type" value="Genomic_DNA"/>
</dbReference>